<name>A0A6C0KI92_9ZZZZ</name>
<accession>A0A6C0KI92</accession>
<sequence length="71" mass="8709">MRKGSFRYTKKNIKKRNYTRRKRGGGIFDFFYKQRPSPEKTRDFIERFNEYIKEIVDLQSAKKVLFTPLKI</sequence>
<evidence type="ECO:0000313" key="1">
    <source>
        <dbReference type="EMBL" id="QHU16921.1"/>
    </source>
</evidence>
<dbReference type="AlphaFoldDB" id="A0A6C0KI92"/>
<reference evidence="1" key="1">
    <citation type="journal article" date="2020" name="Nature">
        <title>Giant virus diversity and host interactions through global metagenomics.</title>
        <authorList>
            <person name="Schulz F."/>
            <person name="Roux S."/>
            <person name="Paez-Espino D."/>
            <person name="Jungbluth S."/>
            <person name="Walsh D.A."/>
            <person name="Denef V.J."/>
            <person name="McMahon K.D."/>
            <person name="Konstantinidis K.T."/>
            <person name="Eloe-Fadrosh E.A."/>
            <person name="Kyrpides N.C."/>
            <person name="Woyke T."/>
        </authorList>
    </citation>
    <scope>NUCLEOTIDE SEQUENCE</scope>
    <source>
        <strain evidence="1">GVMAG-S-3300012000-53</strain>
    </source>
</reference>
<organism evidence="1">
    <name type="scientific">viral metagenome</name>
    <dbReference type="NCBI Taxonomy" id="1070528"/>
    <lineage>
        <taxon>unclassified sequences</taxon>
        <taxon>metagenomes</taxon>
        <taxon>organismal metagenomes</taxon>
    </lineage>
</organism>
<protein>
    <submittedName>
        <fullName evidence="1">Uncharacterized protein</fullName>
    </submittedName>
</protein>
<proteinExistence type="predicted"/>
<dbReference type="EMBL" id="MN740892">
    <property type="protein sequence ID" value="QHU16921.1"/>
    <property type="molecule type" value="Genomic_DNA"/>
</dbReference>